<organism evidence="5 6">
    <name type="scientific">Helicobacter cetorum (strain ATCC BAA-429 / MIT 00-7128)</name>
    <dbReference type="NCBI Taxonomy" id="182217"/>
    <lineage>
        <taxon>Bacteria</taxon>
        <taxon>Pseudomonadati</taxon>
        <taxon>Campylobacterota</taxon>
        <taxon>Epsilonproteobacteria</taxon>
        <taxon>Campylobacterales</taxon>
        <taxon>Helicobacteraceae</taxon>
        <taxon>Helicobacter</taxon>
    </lineage>
</organism>
<keyword evidence="2" id="KW-0547">Nucleotide-binding</keyword>
<name>I0ELK9_HELC0</name>
<dbReference type="EMBL" id="CP003479">
    <property type="protein sequence ID" value="AFI03828.1"/>
    <property type="molecule type" value="Genomic_DNA"/>
</dbReference>
<dbReference type="GO" id="GO:0006269">
    <property type="term" value="P:DNA replication, synthesis of primer"/>
    <property type="evidence" value="ECO:0007669"/>
    <property type="project" value="UniProtKB-KW"/>
</dbReference>
<reference evidence="6" key="1">
    <citation type="submission" date="2012-04" db="EMBL/GenBank/DDBJ databases">
        <title>Complete genome sequence of Helicobacter cetorum strain MIT 00-7128.</title>
        <authorList>
            <person name="Kersulyte D."/>
            <person name="Berg D.E."/>
        </authorList>
    </citation>
    <scope>NUCLEOTIDE SEQUENCE [LARGE SCALE GENOMIC DNA]</scope>
    <source>
        <strain evidence="6">MIT 00-7128</strain>
    </source>
</reference>
<dbReference type="SUPFAM" id="SSF52540">
    <property type="entry name" value="P-loop containing nucleoside triphosphate hydrolases"/>
    <property type="match status" value="1"/>
</dbReference>
<dbReference type="HOGENOM" id="CLU_059355_0_0_7"/>
<dbReference type="PATRIC" id="fig|182217.3.peg.577"/>
<dbReference type="Pfam" id="PF06745">
    <property type="entry name" value="ATPase"/>
    <property type="match status" value="1"/>
</dbReference>
<dbReference type="InterPro" id="IPR027417">
    <property type="entry name" value="P-loop_NTPase"/>
</dbReference>
<keyword evidence="1" id="KW-0639">Primosome</keyword>
<feature type="domain" description="KaiC-like" evidence="4">
    <location>
        <begin position="170"/>
        <end position="320"/>
    </location>
</feature>
<dbReference type="PANTHER" id="PTHR43637:SF3">
    <property type="entry name" value="FLAGELLA-RELATED PROTEIN H-RELATED"/>
    <property type="match status" value="1"/>
</dbReference>
<dbReference type="AlphaFoldDB" id="I0ELK9"/>
<dbReference type="InterPro" id="IPR016136">
    <property type="entry name" value="DNA_helicase_N/primase_C"/>
</dbReference>
<evidence type="ECO:0000259" key="4">
    <source>
        <dbReference type="Pfam" id="PF06745"/>
    </source>
</evidence>
<accession>I0ELK9</accession>
<dbReference type="STRING" id="182217.HCW_02735"/>
<dbReference type="InterPro" id="IPR014774">
    <property type="entry name" value="KaiC-like_dom"/>
</dbReference>
<evidence type="ECO:0000313" key="6">
    <source>
        <dbReference type="Proteomes" id="UP000005010"/>
    </source>
</evidence>
<dbReference type="Gene3D" id="1.10.860.10">
    <property type="entry name" value="DNAb Helicase, Chain A"/>
    <property type="match status" value="1"/>
</dbReference>
<evidence type="ECO:0000256" key="3">
    <source>
        <dbReference type="ARBA" id="ARBA00022840"/>
    </source>
</evidence>
<dbReference type="RefSeq" id="WP_014660700.1">
    <property type="nucleotide sequence ID" value="NC_017737.1"/>
</dbReference>
<sequence>MTTTNEKKTKNELINSFDKSLELIVINSMINYPKDIEEFLEGINPKFFEPTNQVILDALNSLKKKNHLITLETLKLALGQDFLDKREVIELLNADSIPNYLSLKPNFKEFLQLKVQHSLADKLIKCTRNSEIFDAEFLSKFIDIESNITGKLLSDWIKFYEQDAQVEKLETGIFGLDKKFEGGFEVGQLILVMGDPESGKTLFFNQILNNMTKKHKVVYLSFEFSIKKYMTNMLKYYPEIDYSRIFVDDACTDISDLRSQIKALARLGYKAFLIDSQMKIVTPMQNRTKEEQETEKFTTLSELARKLDIVIFFIVQNSKNDPMTPSGSRKGAHEAHIIFKISRLIDGDAKQIKGERRVNFRKFTIRKNKQTGEQGLIFFEMANYKFYERPDLMKGDNLERMHEEENNRFVMSLEGI</sequence>
<dbReference type="PANTHER" id="PTHR43637">
    <property type="entry name" value="UPF0273 PROTEIN TM_0370"/>
    <property type="match status" value="1"/>
</dbReference>
<gene>
    <name evidence="5" type="ordered locus">HCW_02735</name>
</gene>
<protein>
    <recommendedName>
        <fullName evidence="4">KaiC-like domain-containing protein</fullName>
    </recommendedName>
</protein>
<evidence type="ECO:0000313" key="5">
    <source>
        <dbReference type="EMBL" id="AFI03828.1"/>
    </source>
</evidence>
<evidence type="ECO:0000256" key="1">
    <source>
        <dbReference type="ARBA" id="ARBA00022515"/>
    </source>
</evidence>
<dbReference type="Proteomes" id="UP000005010">
    <property type="component" value="Chromosome"/>
</dbReference>
<dbReference type="Gene3D" id="3.40.50.300">
    <property type="entry name" value="P-loop containing nucleotide triphosphate hydrolases"/>
    <property type="match status" value="1"/>
</dbReference>
<keyword evidence="3" id="KW-0067">ATP-binding</keyword>
<evidence type="ECO:0000256" key="2">
    <source>
        <dbReference type="ARBA" id="ARBA00022741"/>
    </source>
</evidence>
<dbReference type="GO" id="GO:0005524">
    <property type="term" value="F:ATP binding"/>
    <property type="evidence" value="ECO:0007669"/>
    <property type="project" value="UniProtKB-KW"/>
</dbReference>
<proteinExistence type="predicted"/>
<dbReference type="KEGG" id="hce:HCW_02735"/>
<dbReference type="GO" id="GO:1990077">
    <property type="term" value="C:primosome complex"/>
    <property type="evidence" value="ECO:0007669"/>
    <property type="project" value="UniProtKB-KW"/>
</dbReference>
<keyword evidence="6" id="KW-1185">Reference proteome</keyword>
<dbReference type="eggNOG" id="COG0305">
    <property type="taxonomic scope" value="Bacteria"/>
</dbReference>